<sequence length="182" mass="20444">MKQLRLLAATVFLSLPLALHARTATSVKPSVNMNQKASYKDLKEQQLLVELTGKDVSKESDMKLYAEMVGAYEADDEIAFKSRLQSLLSRFPNSSYADNALYLAGKLAVNHSNYPEAIRYFGRVEKEFPKSDKVTAATFAKAMTYKKMNLGEYAKRSLIEVRAKYPGSPESFRANAELKMLN</sequence>
<accession>A0ABT6DHZ6</accession>
<dbReference type="Proteomes" id="UP001152321">
    <property type="component" value="Unassembled WGS sequence"/>
</dbReference>
<reference evidence="2" key="1">
    <citation type="submission" date="2022-08" db="EMBL/GenBank/DDBJ databases">
        <title>Novel Bdellovibrio Species Isolated from Svalbard: Designation Bdellovibrio svalbardensis.</title>
        <authorList>
            <person name="Mitchell R.J."/>
            <person name="Choi S.Y."/>
        </authorList>
    </citation>
    <scope>NUCLEOTIDE SEQUENCE</scope>
    <source>
        <strain evidence="2">PAP01</strain>
    </source>
</reference>
<dbReference type="RefSeq" id="WP_277577585.1">
    <property type="nucleotide sequence ID" value="NZ_JANRMI010000002.1"/>
</dbReference>
<keyword evidence="3" id="KW-1185">Reference proteome</keyword>
<dbReference type="InterPro" id="IPR011990">
    <property type="entry name" value="TPR-like_helical_dom_sf"/>
</dbReference>
<dbReference type="InterPro" id="IPR019734">
    <property type="entry name" value="TPR_rpt"/>
</dbReference>
<protein>
    <submittedName>
        <fullName evidence="2">Tetratricopeptide repeat protein</fullName>
    </submittedName>
</protein>
<dbReference type="Pfam" id="PF13174">
    <property type="entry name" value="TPR_6"/>
    <property type="match status" value="1"/>
</dbReference>
<dbReference type="SUPFAM" id="SSF48452">
    <property type="entry name" value="TPR-like"/>
    <property type="match status" value="1"/>
</dbReference>
<gene>
    <name evidence="2" type="ORF">NWE73_07015</name>
</gene>
<feature type="chain" id="PRO_5047020124" evidence="1">
    <location>
        <begin position="22"/>
        <end position="182"/>
    </location>
</feature>
<dbReference type="EMBL" id="JANRMI010000002">
    <property type="protein sequence ID" value="MDG0816107.1"/>
    <property type="molecule type" value="Genomic_DNA"/>
</dbReference>
<name>A0ABT6DHZ6_9BACT</name>
<comment type="caution">
    <text evidence="2">The sequence shown here is derived from an EMBL/GenBank/DDBJ whole genome shotgun (WGS) entry which is preliminary data.</text>
</comment>
<organism evidence="2 3">
    <name type="scientific">Bdellovibrio svalbardensis</name>
    <dbReference type="NCBI Taxonomy" id="2972972"/>
    <lineage>
        <taxon>Bacteria</taxon>
        <taxon>Pseudomonadati</taxon>
        <taxon>Bdellovibrionota</taxon>
        <taxon>Bdellovibrionia</taxon>
        <taxon>Bdellovibrionales</taxon>
        <taxon>Pseudobdellovibrionaceae</taxon>
        <taxon>Bdellovibrio</taxon>
    </lineage>
</organism>
<keyword evidence="1" id="KW-0732">Signal</keyword>
<evidence type="ECO:0000256" key="1">
    <source>
        <dbReference type="SAM" id="SignalP"/>
    </source>
</evidence>
<dbReference type="Gene3D" id="1.25.40.10">
    <property type="entry name" value="Tetratricopeptide repeat domain"/>
    <property type="match status" value="1"/>
</dbReference>
<evidence type="ECO:0000313" key="2">
    <source>
        <dbReference type="EMBL" id="MDG0816107.1"/>
    </source>
</evidence>
<proteinExistence type="predicted"/>
<evidence type="ECO:0000313" key="3">
    <source>
        <dbReference type="Proteomes" id="UP001152321"/>
    </source>
</evidence>
<feature type="signal peptide" evidence="1">
    <location>
        <begin position="1"/>
        <end position="21"/>
    </location>
</feature>